<protein>
    <submittedName>
        <fullName evidence="1">Uncharacterized protein</fullName>
    </submittedName>
</protein>
<gene>
    <name evidence="1" type="ORF">SDC9_122057</name>
</gene>
<evidence type="ECO:0000313" key="1">
    <source>
        <dbReference type="EMBL" id="MPM75066.1"/>
    </source>
</evidence>
<reference evidence="1" key="1">
    <citation type="submission" date="2019-08" db="EMBL/GenBank/DDBJ databases">
        <authorList>
            <person name="Kucharzyk K."/>
            <person name="Murdoch R.W."/>
            <person name="Higgins S."/>
            <person name="Loffler F."/>
        </authorList>
    </citation>
    <scope>NUCLEOTIDE SEQUENCE</scope>
</reference>
<sequence>MRAGINPKRMNAKRYLDLYYLINKYHWIFFDFYDNSNFDLRNLIVIKDLVALMCSLDNHGKIDAICVITDPDIVNTLYARTLSLFKIHHLLVMSATSEELNLNGYRSNFYAFDDYQIFLVRGFEYLLPPNIIERIVSSAYEQGYDSSTEKILRTLFARWDEISFNGKMDFFFTKSALLKYVDDGKFYFTDIEYKMTIEERKEHINYVLEIAKKNPYINFYIIDDEDIPYPHHLILFSIFNNRSKLFLKSTTRFNGEGGPQFYTIMNENMINEIGKCYEEVKQCDFCMHFPAISLESFMTQYGAMVYRMLSLSEIKSVYKKA</sequence>
<comment type="caution">
    <text evidence="1">The sequence shown here is derived from an EMBL/GenBank/DDBJ whole genome shotgun (WGS) entry which is preliminary data.</text>
</comment>
<accession>A0A645CDL1</accession>
<organism evidence="1">
    <name type="scientific">bioreactor metagenome</name>
    <dbReference type="NCBI Taxonomy" id="1076179"/>
    <lineage>
        <taxon>unclassified sequences</taxon>
        <taxon>metagenomes</taxon>
        <taxon>ecological metagenomes</taxon>
    </lineage>
</organism>
<proteinExistence type="predicted"/>
<name>A0A645CDL1_9ZZZZ</name>
<dbReference type="EMBL" id="VSSQ01026379">
    <property type="protein sequence ID" value="MPM75066.1"/>
    <property type="molecule type" value="Genomic_DNA"/>
</dbReference>
<dbReference type="AlphaFoldDB" id="A0A645CDL1"/>